<comment type="caution">
    <text evidence="3">The sequence shown here is derived from an EMBL/GenBank/DDBJ whole genome shotgun (WGS) entry which is preliminary data.</text>
</comment>
<evidence type="ECO:0000313" key="4">
    <source>
        <dbReference type="Proteomes" id="UP000034543"/>
    </source>
</evidence>
<evidence type="ECO:0000313" key="3">
    <source>
        <dbReference type="EMBL" id="KKS84159.1"/>
    </source>
</evidence>
<dbReference type="EMBL" id="LCFB01000026">
    <property type="protein sequence ID" value="KKS84159.1"/>
    <property type="molecule type" value="Genomic_DNA"/>
</dbReference>
<proteinExistence type="predicted"/>
<accession>A0A0G1CFB1</accession>
<feature type="compositionally biased region" description="Low complexity" evidence="1">
    <location>
        <begin position="56"/>
        <end position="76"/>
    </location>
</feature>
<feature type="region of interest" description="Disordered" evidence="1">
    <location>
        <begin position="372"/>
        <end position="424"/>
    </location>
</feature>
<keyword evidence="2" id="KW-0732">Signal</keyword>
<feature type="region of interest" description="Disordered" evidence="1">
    <location>
        <begin position="56"/>
        <end position="90"/>
    </location>
</feature>
<gene>
    <name evidence="3" type="ORF">UV59_C0026G0009</name>
</gene>
<reference evidence="3 4" key="1">
    <citation type="journal article" date="2015" name="Nature">
        <title>rRNA introns, odd ribosomes, and small enigmatic genomes across a large radiation of phyla.</title>
        <authorList>
            <person name="Brown C.T."/>
            <person name="Hug L.A."/>
            <person name="Thomas B.C."/>
            <person name="Sharon I."/>
            <person name="Castelle C.J."/>
            <person name="Singh A."/>
            <person name="Wilkins M.J."/>
            <person name="Williams K.H."/>
            <person name="Banfield J.F."/>
        </authorList>
    </citation>
    <scope>NUCLEOTIDE SEQUENCE [LARGE SCALE GENOMIC DNA]</scope>
</reference>
<organism evidence="3 4">
    <name type="scientific">Candidatus Gottesmanbacteria bacterium GW2011_GWA1_43_11</name>
    <dbReference type="NCBI Taxonomy" id="1618436"/>
    <lineage>
        <taxon>Bacteria</taxon>
        <taxon>Candidatus Gottesmaniibacteriota</taxon>
    </lineage>
</organism>
<dbReference type="Proteomes" id="UP000034543">
    <property type="component" value="Unassembled WGS sequence"/>
</dbReference>
<protein>
    <submittedName>
        <fullName evidence="3">Uncharacterized protein</fullName>
    </submittedName>
</protein>
<name>A0A0G1CFB1_9BACT</name>
<feature type="signal peptide" evidence="2">
    <location>
        <begin position="1"/>
        <end position="28"/>
    </location>
</feature>
<dbReference type="STRING" id="1618436.UV59_C0026G0009"/>
<feature type="compositionally biased region" description="Polar residues" evidence="1">
    <location>
        <begin position="391"/>
        <end position="411"/>
    </location>
</feature>
<feature type="compositionally biased region" description="Basic and acidic residues" evidence="1">
    <location>
        <begin position="373"/>
        <end position="389"/>
    </location>
</feature>
<sequence length="444" mass="45939">MKDLVRKVAVGLASTALVAQSLVIPSFAEITVVVSGNGSDSNNDANIDINNATQVNQSNTANVSNNVNASANTGGNDAKDNTGGGVSIDTGDAEASATVVNTVNSNEAVVEDCGGCPGDLSVVISGNGSDSHNEVDVDVNKSHSKNPEPNKWIQQTNTANVTNDVNVKANSGYNDAEDNTGGDVEINTGEATAEAVVVNQLNANVAWLGGSNGGALELIISGNGSDSDNDIDVDLNDNVGILQNNYANVSNEVDVKANSGKNDAEDNTGGTTSIDTGDAEAGAMVDTMANFNAAYVADCCLFDGLVKIAGNGTDSENDVDLDLASSLYTAQDNELACGGREEFPFPFPLVSEFPFDGHHRQDCNEVEALADSGKNDAEDNTGDPEHDPSIDTGNAATTVEVATSGNSNVFSTGDAMPSPSPWDSWEEDGSMNWWFWFLTGSMEG</sequence>
<feature type="chain" id="PRO_5002536344" evidence="2">
    <location>
        <begin position="29"/>
        <end position="444"/>
    </location>
</feature>
<evidence type="ECO:0000256" key="1">
    <source>
        <dbReference type="SAM" id="MobiDB-lite"/>
    </source>
</evidence>
<evidence type="ECO:0000256" key="2">
    <source>
        <dbReference type="SAM" id="SignalP"/>
    </source>
</evidence>
<dbReference type="AlphaFoldDB" id="A0A0G1CFB1"/>